<accession>A0A9J5WZC9</accession>
<dbReference type="AlphaFoldDB" id="A0A9J5WZC9"/>
<sequence>MMNLAKIKTIGLEHCCGKQRYNKTIASGVLAKNWGVKEFQTQVMRTHNCAITRTQAYMTSGRH</sequence>
<dbReference type="OrthoDB" id="1304678at2759"/>
<reference evidence="1 2" key="1">
    <citation type="submission" date="2020-09" db="EMBL/GenBank/DDBJ databases">
        <title>De no assembly of potato wild relative species, Solanum commersonii.</title>
        <authorList>
            <person name="Cho K."/>
        </authorList>
    </citation>
    <scope>NUCLEOTIDE SEQUENCE [LARGE SCALE GENOMIC DNA]</scope>
    <source>
        <strain evidence="1">LZ3.2</strain>
        <tissue evidence="1">Leaf</tissue>
    </source>
</reference>
<evidence type="ECO:0000313" key="2">
    <source>
        <dbReference type="Proteomes" id="UP000824120"/>
    </source>
</evidence>
<organism evidence="1 2">
    <name type="scientific">Solanum commersonii</name>
    <name type="common">Commerson's wild potato</name>
    <name type="synonym">Commerson's nightshade</name>
    <dbReference type="NCBI Taxonomy" id="4109"/>
    <lineage>
        <taxon>Eukaryota</taxon>
        <taxon>Viridiplantae</taxon>
        <taxon>Streptophyta</taxon>
        <taxon>Embryophyta</taxon>
        <taxon>Tracheophyta</taxon>
        <taxon>Spermatophyta</taxon>
        <taxon>Magnoliopsida</taxon>
        <taxon>eudicotyledons</taxon>
        <taxon>Gunneridae</taxon>
        <taxon>Pentapetalae</taxon>
        <taxon>asterids</taxon>
        <taxon>lamiids</taxon>
        <taxon>Solanales</taxon>
        <taxon>Solanaceae</taxon>
        <taxon>Solanoideae</taxon>
        <taxon>Solaneae</taxon>
        <taxon>Solanum</taxon>
    </lineage>
</organism>
<protein>
    <submittedName>
        <fullName evidence="1">Uncharacterized protein</fullName>
    </submittedName>
</protein>
<proteinExistence type="predicted"/>
<keyword evidence="2" id="KW-1185">Reference proteome</keyword>
<dbReference type="EMBL" id="JACXVP010000010">
    <property type="protein sequence ID" value="KAG5581273.1"/>
    <property type="molecule type" value="Genomic_DNA"/>
</dbReference>
<comment type="caution">
    <text evidence="1">The sequence shown here is derived from an EMBL/GenBank/DDBJ whole genome shotgun (WGS) entry which is preliminary data.</text>
</comment>
<dbReference type="Proteomes" id="UP000824120">
    <property type="component" value="Chromosome 10"/>
</dbReference>
<gene>
    <name evidence="1" type="ORF">H5410_051900</name>
</gene>
<evidence type="ECO:0000313" key="1">
    <source>
        <dbReference type="EMBL" id="KAG5581273.1"/>
    </source>
</evidence>
<name>A0A9J5WZC9_SOLCO</name>